<proteinExistence type="predicted"/>
<name>A0A645JYW5_9ZZZZ</name>
<reference evidence="1" key="1">
    <citation type="submission" date="2019-08" db="EMBL/GenBank/DDBJ databases">
        <authorList>
            <person name="Kucharzyk K."/>
            <person name="Murdoch R.W."/>
            <person name="Higgins S."/>
            <person name="Loffler F."/>
        </authorList>
    </citation>
    <scope>NUCLEOTIDE SEQUENCE</scope>
</reference>
<accession>A0A645JYW5</accession>
<evidence type="ECO:0000313" key="1">
    <source>
        <dbReference type="EMBL" id="MPN64243.1"/>
    </source>
</evidence>
<sequence length="95" mass="10657">MLVVIRFYHRQGLTAGSRNQLLWTTVAIELAESLADPFNAVAFVQMADGHTARQLGHHELNLLILFLQQLLQIVVGLLGGLDREQLIVLDGRKRD</sequence>
<dbReference type="AlphaFoldDB" id="A0A645JYW5"/>
<protein>
    <submittedName>
        <fullName evidence="1">Uncharacterized protein</fullName>
    </submittedName>
</protein>
<organism evidence="1">
    <name type="scientific">bioreactor metagenome</name>
    <dbReference type="NCBI Taxonomy" id="1076179"/>
    <lineage>
        <taxon>unclassified sequences</taxon>
        <taxon>metagenomes</taxon>
        <taxon>ecological metagenomes</taxon>
    </lineage>
</organism>
<comment type="caution">
    <text evidence="1">The sequence shown here is derived from an EMBL/GenBank/DDBJ whole genome shotgun (WGS) entry which is preliminary data.</text>
</comment>
<dbReference type="EMBL" id="VSSQ01144828">
    <property type="protein sequence ID" value="MPN64243.1"/>
    <property type="molecule type" value="Genomic_DNA"/>
</dbReference>
<gene>
    <name evidence="1" type="ORF">SDC9_212014</name>
</gene>